<gene>
    <name evidence="5" type="ORF">O3I_021160</name>
</gene>
<dbReference type="Pfam" id="PF00501">
    <property type="entry name" value="AMP-binding"/>
    <property type="match status" value="1"/>
</dbReference>
<dbReference type="GO" id="GO:0044550">
    <property type="term" value="P:secondary metabolite biosynthetic process"/>
    <property type="evidence" value="ECO:0007669"/>
    <property type="project" value="TreeGrafter"/>
</dbReference>
<dbReference type="GO" id="GO:0031177">
    <property type="term" value="F:phosphopantetheine binding"/>
    <property type="evidence" value="ECO:0007669"/>
    <property type="project" value="InterPro"/>
</dbReference>
<dbReference type="PANTHER" id="PTHR45527:SF1">
    <property type="entry name" value="FATTY ACID SYNTHASE"/>
    <property type="match status" value="1"/>
</dbReference>
<dbReference type="Gene3D" id="1.10.1200.10">
    <property type="entry name" value="ACP-like"/>
    <property type="match status" value="1"/>
</dbReference>
<dbReference type="InterPro" id="IPR010071">
    <property type="entry name" value="AA_adenyl_dom"/>
</dbReference>
<keyword evidence="2" id="KW-0597">Phosphoprotein</keyword>
<dbReference type="EMBL" id="CP003876">
    <property type="protein sequence ID" value="AFU02191.1"/>
    <property type="molecule type" value="Genomic_DNA"/>
</dbReference>
<dbReference type="KEGG" id="nbr:O3I_021160"/>
<dbReference type="Pfam" id="PF13193">
    <property type="entry name" value="AMP-binding_C"/>
    <property type="match status" value="1"/>
</dbReference>
<dbReference type="PROSITE" id="PS50075">
    <property type="entry name" value="CARRIER"/>
    <property type="match status" value="1"/>
</dbReference>
<dbReference type="InterPro" id="IPR020806">
    <property type="entry name" value="PKS_PP-bd"/>
</dbReference>
<reference evidence="5 6" key="1">
    <citation type="journal article" date="2012" name="J. Bacteriol.">
        <title>Complete genome sequence of Nocardia brasiliensis HUJEG-1.</title>
        <authorList>
            <person name="Vera-Cabrera L."/>
            <person name="Ortiz-Lopez R."/>
            <person name="Elizondo-Gonzalez R."/>
            <person name="Perez-Maya A.A."/>
            <person name="Ocampo-Candiani J."/>
        </authorList>
    </citation>
    <scope>NUCLEOTIDE SEQUENCE [LARGE SCALE GENOMIC DNA]</scope>
    <source>
        <strain evidence="6">ATCC 700358</strain>
    </source>
</reference>
<evidence type="ECO:0000259" key="4">
    <source>
        <dbReference type="PROSITE" id="PS50075"/>
    </source>
</evidence>
<feature type="domain" description="Carrier" evidence="4">
    <location>
        <begin position="535"/>
        <end position="610"/>
    </location>
</feature>
<dbReference type="Gene3D" id="3.30.300.30">
    <property type="match status" value="1"/>
</dbReference>
<dbReference type="InterPro" id="IPR025110">
    <property type="entry name" value="AMP-bd_C"/>
</dbReference>
<evidence type="ECO:0000256" key="3">
    <source>
        <dbReference type="SAM" id="MobiDB-lite"/>
    </source>
</evidence>
<evidence type="ECO:0000256" key="2">
    <source>
        <dbReference type="ARBA" id="ARBA00022553"/>
    </source>
</evidence>
<evidence type="ECO:0000313" key="6">
    <source>
        <dbReference type="Proteomes" id="UP000006304"/>
    </source>
</evidence>
<feature type="compositionally biased region" description="Low complexity" evidence="3">
    <location>
        <begin position="517"/>
        <end position="526"/>
    </location>
</feature>
<dbReference type="PANTHER" id="PTHR45527">
    <property type="entry name" value="NONRIBOSOMAL PEPTIDE SYNTHETASE"/>
    <property type="match status" value="1"/>
</dbReference>
<dbReference type="InterPro" id="IPR000873">
    <property type="entry name" value="AMP-dep_synth/lig_dom"/>
</dbReference>
<dbReference type="PROSITE" id="PS00455">
    <property type="entry name" value="AMP_BINDING"/>
    <property type="match status" value="1"/>
</dbReference>
<dbReference type="InterPro" id="IPR009081">
    <property type="entry name" value="PP-bd_ACP"/>
</dbReference>
<dbReference type="STRING" id="1133849.O3I_021160"/>
<dbReference type="AlphaFoldDB" id="K0F3J8"/>
<feature type="region of interest" description="Disordered" evidence="3">
    <location>
        <begin position="517"/>
        <end position="536"/>
    </location>
</feature>
<evidence type="ECO:0000256" key="1">
    <source>
        <dbReference type="ARBA" id="ARBA00022450"/>
    </source>
</evidence>
<dbReference type="InterPro" id="IPR020845">
    <property type="entry name" value="AMP-binding_CS"/>
</dbReference>
<dbReference type="InterPro" id="IPR045851">
    <property type="entry name" value="AMP-bd_C_sf"/>
</dbReference>
<dbReference type="InterPro" id="IPR042099">
    <property type="entry name" value="ANL_N_sf"/>
</dbReference>
<accession>K0F3J8</accession>
<dbReference type="Gene3D" id="3.40.50.12780">
    <property type="entry name" value="N-terminal domain of ligase-like"/>
    <property type="match status" value="1"/>
</dbReference>
<dbReference type="eggNOG" id="COG1020">
    <property type="taxonomic scope" value="Bacteria"/>
</dbReference>
<dbReference type="NCBIfam" id="TIGR01733">
    <property type="entry name" value="AA-adenyl-dom"/>
    <property type="match status" value="1"/>
</dbReference>
<evidence type="ECO:0000313" key="5">
    <source>
        <dbReference type="EMBL" id="AFU02191.1"/>
    </source>
</evidence>
<keyword evidence="1" id="KW-0596">Phosphopantetheine</keyword>
<dbReference type="GO" id="GO:0043041">
    <property type="term" value="P:amino acid activation for nonribosomal peptide biosynthetic process"/>
    <property type="evidence" value="ECO:0007669"/>
    <property type="project" value="TreeGrafter"/>
</dbReference>
<organism evidence="5 6">
    <name type="scientific">Nocardia brasiliensis (strain ATCC 700358 / HUJEG-1)</name>
    <dbReference type="NCBI Taxonomy" id="1133849"/>
    <lineage>
        <taxon>Bacteria</taxon>
        <taxon>Bacillati</taxon>
        <taxon>Actinomycetota</taxon>
        <taxon>Actinomycetes</taxon>
        <taxon>Mycobacteriales</taxon>
        <taxon>Nocardiaceae</taxon>
        <taxon>Nocardia</taxon>
    </lineage>
</organism>
<name>K0F3J8_NOCB7</name>
<dbReference type="SUPFAM" id="SSF47336">
    <property type="entry name" value="ACP-like"/>
    <property type="match status" value="1"/>
</dbReference>
<dbReference type="GO" id="GO:0005737">
    <property type="term" value="C:cytoplasm"/>
    <property type="evidence" value="ECO:0007669"/>
    <property type="project" value="TreeGrafter"/>
</dbReference>
<proteinExistence type="predicted"/>
<dbReference type="SUPFAM" id="SSF56801">
    <property type="entry name" value="Acetyl-CoA synthetase-like"/>
    <property type="match status" value="1"/>
</dbReference>
<dbReference type="InterPro" id="IPR036736">
    <property type="entry name" value="ACP-like_sf"/>
</dbReference>
<dbReference type="SMART" id="SM00823">
    <property type="entry name" value="PKS_PP"/>
    <property type="match status" value="1"/>
</dbReference>
<dbReference type="RefSeq" id="WP_014985046.1">
    <property type="nucleotide sequence ID" value="NC_018681.1"/>
</dbReference>
<keyword evidence="6" id="KW-1185">Reference proteome</keyword>
<sequence length="613" mass="64197">MTHSPTATPVESVDTDRTGAATTDTIVDAFERAAREHAAREAISDGTTTLTYAELDAGADRLARALREHGLAPGARVGVHLDRGLATYQIFLGILKAGLVVVPFNPAHPAAHKDRMCEVATPALTVVDAVVDGLPEAGCVPVDELLAAASALPGTPLELDIDPAAPAFVLFTSGSTGAPKGVVIAHRGIARVARHLTGFTPGPQDRFLQLAQPAFAASTTDIWTCLLRGGRLSVAPQEMPPLGELAELIAREQITVLNLSVGLFNLLVEHHPQSLAGVRTVIVSGDFPAASHVERALAVVGGEVLNAFGCTENSALTAVHKITPADLAAAEIPVGRPMPTVELTVRDEALNECPPGTIGELCIAGDGVASGYLGDPDLTARKFVRHDGVRLLRTGDLAKLTERGEIVLAGRTDQMVKVRGFRVEPRHVELTAEEFPGVQQAVAQAVPSGGAAGQLALWCVPALGTELSEVELTAHLRERLPDYMVPSKVLTLEAFPRNTNGKIDRKRLSSLLAEQTADGADGADGAETVESAQREPPDRIAAVVRSALADITRTAELELDAGLLQSGVTSLQLIDLGARLEDVLGVALAPDEMVGAGSVRGVADLIRTKRARG</sequence>
<protein>
    <submittedName>
        <fullName evidence="5">Linear pentadecapeptide gramicidin synthetase LgrB</fullName>
    </submittedName>
</protein>
<dbReference type="Pfam" id="PF00550">
    <property type="entry name" value="PP-binding"/>
    <property type="match status" value="1"/>
</dbReference>
<dbReference type="HOGENOM" id="CLU_000022_2_12_11"/>
<dbReference type="Proteomes" id="UP000006304">
    <property type="component" value="Chromosome"/>
</dbReference>